<evidence type="ECO:0000313" key="2">
    <source>
        <dbReference type="Proteomes" id="UP000215914"/>
    </source>
</evidence>
<sequence length="68" mass="7505">MDSKQSSSKDKDAAVAVSSPRLRPVVLLKTLAKSYEGCLQESSDSSDFRHAPVLFVVSLSTQLIMVWY</sequence>
<gene>
    <name evidence="1" type="ORF">HannXRQ_Chr17g0549171</name>
</gene>
<accession>A0A251RPZ8</accession>
<evidence type="ECO:0000313" key="1">
    <source>
        <dbReference type="EMBL" id="OTF86291.1"/>
    </source>
</evidence>
<reference evidence="2" key="1">
    <citation type="journal article" date="2017" name="Nature">
        <title>The sunflower genome provides insights into oil metabolism, flowering and Asterid evolution.</title>
        <authorList>
            <person name="Badouin H."/>
            <person name="Gouzy J."/>
            <person name="Grassa C.J."/>
            <person name="Murat F."/>
            <person name="Staton S.E."/>
            <person name="Cottret L."/>
            <person name="Lelandais-Briere C."/>
            <person name="Owens G.L."/>
            <person name="Carrere S."/>
            <person name="Mayjonade B."/>
            <person name="Legrand L."/>
            <person name="Gill N."/>
            <person name="Kane N.C."/>
            <person name="Bowers J.E."/>
            <person name="Hubner S."/>
            <person name="Bellec A."/>
            <person name="Berard A."/>
            <person name="Berges H."/>
            <person name="Blanchet N."/>
            <person name="Boniface M.C."/>
            <person name="Brunel D."/>
            <person name="Catrice O."/>
            <person name="Chaidir N."/>
            <person name="Claudel C."/>
            <person name="Donnadieu C."/>
            <person name="Faraut T."/>
            <person name="Fievet G."/>
            <person name="Helmstetter N."/>
            <person name="King M."/>
            <person name="Knapp S.J."/>
            <person name="Lai Z."/>
            <person name="Le Paslier M.C."/>
            <person name="Lippi Y."/>
            <person name="Lorenzon L."/>
            <person name="Mandel J.R."/>
            <person name="Marage G."/>
            <person name="Marchand G."/>
            <person name="Marquand E."/>
            <person name="Bret-Mestries E."/>
            <person name="Morien E."/>
            <person name="Nambeesan S."/>
            <person name="Nguyen T."/>
            <person name="Pegot-Espagnet P."/>
            <person name="Pouilly N."/>
            <person name="Raftis F."/>
            <person name="Sallet E."/>
            <person name="Schiex T."/>
            <person name="Thomas J."/>
            <person name="Vandecasteele C."/>
            <person name="Vares D."/>
            <person name="Vear F."/>
            <person name="Vautrin S."/>
            <person name="Crespi M."/>
            <person name="Mangin B."/>
            <person name="Burke J.M."/>
            <person name="Salse J."/>
            <person name="Munos S."/>
            <person name="Vincourt P."/>
            <person name="Rieseberg L.H."/>
            <person name="Langlade N.B."/>
        </authorList>
    </citation>
    <scope>NUCLEOTIDE SEQUENCE [LARGE SCALE GENOMIC DNA]</scope>
    <source>
        <strain evidence="2">cv. SF193</strain>
    </source>
</reference>
<organism evidence="1 2">
    <name type="scientific">Helianthus annuus</name>
    <name type="common">Common sunflower</name>
    <dbReference type="NCBI Taxonomy" id="4232"/>
    <lineage>
        <taxon>Eukaryota</taxon>
        <taxon>Viridiplantae</taxon>
        <taxon>Streptophyta</taxon>
        <taxon>Embryophyta</taxon>
        <taxon>Tracheophyta</taxon>
        <taxon>Spermatophyta</taxon>
        <taxon>Magnoliopsida</taxon>
        <taxon>eudicotyledons</taxon>
        <taxon>Gunneridae</taxon>
        <taxon>Pentapetalae</taxon>
        <taxon>asterids</taxon>
        <taxon>campanulids</taxon>
        <taxon>Asterales</taxon>
        <taxon>Asteraceae</taxon>
        <taxon>Asteroideae</taxon>
        <taxon>Heliantheae alliance</taxon>
        <taxon>Heliantheae</taxon>
        <taxon>Helianthus</taxon>
    </lineage>
</organism>
<dbReference type="Proteomes" id="UP000215914">
    <property type="component" value="Chromosome 17"/>
</dbReference>
<protein>
    <submittedName>
        <fullName evidence="1">Uncharacterized protein</fullName>
    </submittedName>
</protein>
<dbReference type="AlphaFoldDB" id="A0A251RPZ8"/>
<dbReference type="InParanoid" id="A0A251RPZ8"/>
<proteinExistence type="predicted"/>
<name>A0A251RPZ8_HELAN</name>
<dbReference type="EMBL" id="CM007906">
    <property type="protein sequence ID" value="OTF86291.1"/>
    <property type="molecule type" value="Genomic_DNA"/>
</dbReference>
<keyword evidence="2" id="KW-1185">Reference proteome</keyword>